<dbReference type="Proteomes" id="UP000218238">
    <property type="component" value="Unassembled WGS sequence"/>
</dbReference>
<accession>A0A2A2TLA3</accession>
<evidence type="ECO:0000313" key="2">
    <source>
        <dbReference type="EMBL" id="PAX58314.1"/>
    </source>
</evidence>
<comment type="caution">
    <text evidence="2">The sequence shown here is derived from an EMBL/GenBank/DDBJ whole genome shotgun (WGS) entry which is preliminary data.</text>
</comment>
<organism evidence="2 3">
    <name type="scientific">Brunnivagina elsteri CCALA 953</name>
    <dbReference type="NCBI Taxonomy" id="987040"/>
    <lineage>
        <taxon>Bacteria</taxon>
        <taxon>Bacillati</taxon>
        <taxon>Cyanobacteriota</taxon>
        <taxon>Cyanophyceae</taxon>
        <taxon>Nostocales</taxon>
        <taxon>Calotrichaceae</taxon>
        <taxon>Brunnivagina</taxon>
    </lineage>
</organism>
<dbReference type="RefSeq" id="WP_095721235.1">
    <property type="nucleotide sequence ID" value="NZ_NTFS01000062.1"/>
</dbReference>
<dbReference type="PANTHER" id="PTHR36173">
    <property type="entry name" value="RIBONUCLEASE VAPC16-RELATED"/>
    <property type="match status" value="1"/>
</dbReference>
<gene>
    <name evidence="2" type="ORF">CK510_08210</name>
</gene>
<reference evidence="2 3" key="1">
    <citation type="submission" date="2017-08" db="EMBL/GenBank/DDBJ databases">
        <title>Draft genome sequence of filamentous cyanobacterium Calothrix elsteri CCALA 953.</title>
        <authorList>
            <person name="Gagunashvili A.N."/>
            <person name="Elster J."/>
            <person name="Andresson O.S."/>
        </authorList>
    </citation>
    <scope>NUCLEOTIDE SEQUENCE [LARGE SCALE GENOMIC DNA]</scope>
    <source>
        <strain evidence="2 3">CCALA 953</strain>
    </source>
</reference>
<dbReference type="InterPro" id="IPR052919">
    <property type="entry name" value="TA_system_RNase"/>
</dbReference>
<dbReference type="InterPro" id="IPR002716">
    <property type="entry name" value="PIN_dom"/>
</dbReference>
<dbReference type="SUPFAM" id="SSF88723">
    <property type="entry name" value="PIN domain-like"/>
    <property type="match status" value="1"/>
</dbReference>
<dbReference type="CDD" id="cd09872">
    <property type="entry name" value="PIN_Sll0205-like"/>
    <property type="match status" value="1"/>
</dbReference>
<dbReference type="Gene3D" id="3.40.50.1010">
    <property type="entry name" value="5'-nuclease"/>
    <property type="match status" value="1"/>
</dbReference>
<dbReference type="InterPro" id="IPR041705">
    <property type="entry name" value="PIN_Sll0205"/>
</dbReference>
<feature type="domain" description="PIN" evidence="1">
    <location>
        <begin position="2"/>
        <end position="121"/>
    </location>
</feature>
<sequence length="130" mass="14634">MIVIDTHIWVWWVQNDTARLTKKYQQWLQENETDGIGISIVSCWEVAKLVEKGRLTLPFAIAEWLEIALAYPGVRLLDLSLPIVVDSTQLAGFHSDPFDQIIVATARFYDSALLTADGKILAYSGVKTLK</sequence>
<keyword evidence="3" id="KW-1185">Reference proteome</keyword>
<proteinExistence type="predicted"/>
<name>A0A2A2TLA3_9CYAN</name>
<dbReference type="PANTHER" id="PTHR36173:SF1">
    <property type="entry name" value="RIBONUCLEASE VAPC22"/>
    <property type="match status" value="1"/>
</dbReference>
<dbReference type="Pfam" id="PF01850">
    <property type="entry name" value="PIN"/>
    <property type="match status" value="1"/>
</dbReference>
<protein>
    <submittedName>
        <fullName evidence="2">PIN domain nuclease</fullName>
    </submittedName>
</protein>
<dbReference type="InterPro" id="IPR029060">
    <property type="entry name" value="PIN-like_dom_sf"/>
</dbReference>
<dbReference type="EMBL" id="NTFS01000062">
    <property type="protein sequence ID" value="PAX58314.1"/>
    <property type="molecule type" value="Genomic_DNA"/>
</dbReference>
<evidence type="ECO:0000259" key="1">
    <source>
        <dbReference type="Pfam" id="PF01850"/>
    </source>
</evidence>
<dbReference type="OrthoDB" id="9798990at2"/>
<dbReference type="AlphaFoldDB" id="A0A2A2TLA3"/>
<evidence type="ECO:0000313" key="3">
    <source>
        <dbReference type="Proteomes" id="UP000218238"/>
    </source>
</evidence>